<evidence type="ECO:0000256" key="1">
    <source>
        <dbReference type="SAM" id="MobiDB-lite"/>
    </source>
</evidence>
<feature type="region of interest" description="Disordered" evidence="1">
    <location>
        <begin position="1"/>
        <end position="39"/>
    </location>
</feature>
<reference evidence="2 3" key="1">
    <citation type="journal article" date="2014" name="Agronomy (Basel)">
        <title>A Draft Genome Sequence for Ensete ventricosum, the Drought-Tolerant Tree Against Hunger.</title>
        <authorList>
            <person name="Harrison J."/>
            <person name="Moore K.A."/>
            <person name="Paszkiewicz K."/>
            <person name="Jones T."/>
            <person name="Grant M."/>
            <person name="Ambacheew D."/>
            <person name="Muzemil S."/>
            <person name="Studholme D.J."/>
        </authorList>
    </citation>
    <scope>NUCLEOTIDE SEQUENCE [LARGE SCALE GENOMIC DNA]</scope>
</reference>
<gene>
    <name evidence="2" type="ORF">B296_00015972</name>
</gene>
<name>A0A426YK63_ENSVE</name>
<feature type="region of interest" description="Disordered" evidence="1">
    <location>
        <begin position="54"/>
        <end position="76"/>
    </location>
</feature>
<sequence>MRLKMIAEGGVNLPSKEENEQPTTIGGGRSTRHCPPEEEGRGCMAAMVAGEAKAVESSLGDSSKESGSSLGTRREIAGKKIEGLVARLPEVAGVCGS</sequence>
<accession>A0A426YK63</accession>
<dbReference type="AlphaFoldDB" id="A0A426YK63"/>
<proteinExistence type="predicted"/>
<evidence type="ECO:0000313" key="3">
    <source>
        <dbReference type="Proteomes" id="UP000287651"/>
    </source>
</evidence>
<organism evidence="2 3">
    <name type="scientific">Ensete ventricosum</name>
    <name type="common">Abyssinian banana</name>
    <name type="synonym">Musa ensete</name>
    <dbReference type="NCBI Taxonomy" id="4639"/>
    <lineage>
        <taxon>Eukaryota</taxon>
        <taxon>Viridiplantae</taxon>
        <taxon>Streptophyta</taxon>
        <taxon>Embryophyta</taxon>
        <taxon>Tracheophyta</taxon>
        <taxon>Spermatophyta</taxon>
        <taxon>Magnoliopsida</taxon>
        <taxon>Liliopsida</taxon>
        <taxon>Zingiberales</taxon>
        <taxon>Musaceae</taxon>
        <taxon>Ensete</taxon>
    </lineage>
</organism>
<dbReference type="EMBL" id="AMZH03011821">
    <property type="protein sequence ID" value="RRT52159.1"/>
    <property type="molecule type" value="Genomic_DNA"/>
</dbReference>
<evidence type="ECO:0000313" key="2">
    <source>
        <dbReference type="EMBL" id="RRT52159.1"/>
    </source>
</evidence>
<feature type="compositionally biased region" description="Low complexity" evidence="1">
    <location>
        <begin position="56"/>
        <end position="71"/>
    </location>
</feature>
<protein>
    <submittedName>
        <fullName evidence="2">Uncharacterized protein</fullName>
    </submittedName>
</protein>
<comment type="caution">
    <text evidence="2">The sequence shown here is derived from an EMBL/GenBank/DDBJ whole genome shotgun (WGS) entry which is preliminary data.</text>
</comment>
<dbReference type="Proteomes" id="UP000287651">
    <property type="component" value="Unassembled WGS sequence"/>
</dbReference>